<accession>A0A0H3C8F5</accession>
<dbReference type="KEGG" id="ccs:CCNA_01637"/>
<dbReference type="PANTHER" id="PTHR43493">
    <property type="entry name" value="DNA GYRASE/TOPOISOMERASE SUBUNIT A"/>
    <property type="match status" value="1"/>
</dbReference>
<comment type="similarity">
    <text evidence="7">Belongs to the type II topoisomerase GyrA/ParC subunit family. ParC type 1 subfamily.</text>
</comment>
<dbReference type="Pfam" id="PF03989">
    <property type="entry name" value="DNA_gyraseA_C"/>
    <property type="match status" value="3"/>
</dbReference>
<keyword evidence="6 7" id="KW-0413">Isomerase</keyword>
<evidence type="ECO:0000256" key="4">
    <source>
        <dbReference type="ARBA" id="ARBA00023125"/>
    </source>
</evidence>
<dbReference type="GO" id="GO:0019897">
    <property type="term" value="C:extrinsic component of plasma membrane"/>
    <property type="evidence" value="ECO:0007669"/>
    <property type="project" value="UniProtKB-UniRule"/>
</dbReference>
<dbReference type="Pfam" id="PF00521">
    <property type="entry name" value="DNA_topoisoIV"/>
    <property type="match status" value="1"/>
</dbReference>
<evidence type="ECO:0000256" key="3">
    <source>
        <dbReference type="ARBA" id="ARBA00023029"/>
    </source>
</evidence>
<dbReference type="SUPFAM" id="SSF56719">
    <property type="entry name" value="Type II DNA topoisomerase"/>
    <property type="match status" value="1"/>
</dbReference>
<dbReference type="CDD" id="cd00187">
    <property type="entry name" value="TOP4c"/>
    <property type="match status" value="1"/>
</dbReference>
<dbReference type="RefSeq" id="YP_002517010.1">
    <property type="nucleotide sequence ID" value="NC_011916.1"/>
</dbReference>
<dbReference type="GO" id="GO:0007059">
    <property type="term" value="P:chromosome segregation"/>
    <property type="evidence" value="ECO:0007669"/>
    <property type="project" value="UniProtKB-UniRule"/>
</dbReference>
<dbReference type="NCBIfam" id="TIGR01062">
    <property type="entry name" value="parC_Gneg"/>
    <property type="match status" value="1"/>
</dbReference>
<evidence type="ECO:0000313" key="10">
    <source>
        <dbReference type="EMBL" id="ACL95102.1"/>
    </source>
</evidence>
<evidence type="ECO:0000256" key="2">
    <source>
        <dbReference type="ARBA" id="ARBA00022475"/>
    </source>
</evidence>
<gene>
    <name evidence="7" type="primary">parC</name>
    <name evidence="10" type="ordered locus">CCNA_01637</name>
</gene>
<dbReference type="FunFam" id="1.10.268.10:FF:000001">
    <property type="entry name" value="DNA gyrase subunit A"/>
    <property type="match status" value="1"/>
</dbReference>
<sequence>MNKPVLPPPGGPDDGDRILDEPLTEALSRRYLAYALSTIGSRALPDVRDGLKPVHRRVLYAMSNMRLNPDAAARKCAKVVGEVMGNFHPHGDASIYDALVRLAQEFSQRIPLVEGQGNFGNIDGDSAAAMRYTECKMTEAAMLLLDGIDEDAVDFRPTYDGQDEEPVVLPSGFPNLLANGSSGIAVGMATSIPPHNAAELIDACQLLLANPDATTADLLEKVPGPDFPTGGVIVESRASLLETYETGRGGVRMRAKWEKEDTGRGTYQIVVTEIPYQVKKSDLVEQLADLIDSKKAALLGDVRDESAEDIRLVLEPKSKNVEPEVLMESLFKLSALESRFPVNINVLDARGTPGVMGIKQALMAFLAHRREVLTRRARHRLAKIEARLHILDGLLIAYLNLDEVIRIVRYEDKPKEKLIETFGLTDIQADAILNTRLRQLAKLEEMEIRREHAELVEERDGILAMLASEAKQWKLVGVGLSEVRAALLKIKHPLDKPRPTGVTGRSVFGEAPQVDADAAIEAMIVREPITIILSERGWIRAAKGKIDDPSELKFKEGDKLGFLVPAETTDKLLIFSSDGRFFTLGCDKLPSARGHGEPVRMMIELDDKVKIIDVFPFKAGRKRILASKGGYGFLMPEEEALANRKAGKQVLNVGNEGAAFCLEAVGDQLAVIGDNGKILIFPLEELPEMPRGKGVKLQAYREGGLRDGLSFNAETGAYWIDTAGRRRDWAEWKEWVGRRAGAGKLVPKGFATNKRFRPK</sequence>
<dbReference type="RefSeq" id="WP_010919440.1">
    <property type="nucleotide sequence ID" value="NC_011916.1"/>
</dbReference>
<dbReference type="GeneID" id="7331615"/>
<dbReference type="InterPro" id="IPR013758">
    <property type="entry name" value="Topo_IIA_A/C_ab"/>
</dbReference>
<comment type="subunit">
    <text evidence="7">Heterotetramer composed of ParC and ParE.</text>
</comment>
<dbReference type="EC" id="5.6.2.2" evidence="7"/>
<dbReference type="PATRIC" id="fig|565050.3.peg.1613"/>
<feature type="site" description="Interaction with DNA" evidence="7">
    <location>
        <position position="90"/>
    </location>
</feature>
<feature type="site" description="Transition state stabilizer" evidence="7">
    <location>
        <position position="131"/>
    </location>
</feature>
<proteinExistence type="inferred from homology"/>
<evidence type="ECO:0000256" key="8">
    <source>
        <dbReference type="PROSITE-ProRule" id="PRU01384"/>
    </source>
</evidence>
<reference evidence="10 11" key="1">
    <citation type="journal article" date="2010" name="J. Bacteriol.">
        <title>The genetic basis of laboratory adaptation in Caulobacter crescentus.</title>
        <authorList>
            <person name="Marks M.E."/>
            <person name="Castro-Rojas C.M."/>
            <person name="Teiling C."/>
            <person name="Du L."/>
            <person name="Kapatral V."/>
            <person name="Walunas T.L."/>
            <person name="Crosson S."/>
        </authorList>
    </citation>
    <scope>NUCLEOTIDE SEQUENCE [LARGE SCALE GENOMIC DNA]</scope>
    <source>
        <strain evidence="11">NA1000 / CB15N</strain>
    </source>
</reference>
<dbReference type="InterPro" id="IPR005742">
    <property type="entry name" value="TopoIV_A_Gneg"/>
</dbReference>
<dbReference type="Gene3D" id="1.10.268.10">
    <property type="entry name" value="Topoisomerase, domain 3"/>
    <property type="match status" value="1"/>
</dbReference>
<dbReference type="Gene3D" id="3.30.1360.40">
    <property type="match status" value="1"/>
</dbReference>
<dbReference type="HOGENOM" id="CLU_002977_4_1_5"/>
<name>A0A0H3C8F5_CAUVN</name>
<keyword evidence="11" id="KW-1185">Reference proteome</keyword>
<dbReference type="InterPro" id="IPR035516">
    <property type="entry name" value="Gyrase/topoIV_suA_C"/>
</dbReference>
<dbReference type="EMBL" id="CP001340">
    <property type="protein sequence ID" value="ACL95102.1"/>
    <property type="molecule type" value="Genomic_DNA"/>
</dbReference>
<keyword evidence="3 7" id="KW-0799">Topoisomerase</keyword>
<dbReference type="Proteomes" id="UP000001364">
    <property type="component" value="Chromosome"/>
</dbReference>
<feature type="active site" description="O-(5'-phospho-DNA)-tyrosine intermediate" evidence="7 8">
    <location>
        <position position="132"/>
    </location>
</feature>
<keyword evidence="2 7" id="KW-1003">Cell membrane</keyword>
<keyword evidence="4 7" id="KW-0238">DNA-binding</keyword>
<dbReference type="Gene3D" id="3.90.199.10">
    <property type="entry name" value="Topoisomerase II, domain 5"/>
    <property type="match status" value="1"/>
</dbReference>
<evidence type="ECO:0000256" key="5">
    <source>
        <dbReference type="ARBA" id="ARBA00023136"/>
    </source>
</evidence>
<dbReference type="InterPro" id="IPR006691">
    <property type="entry name" value="GyrA/parC_rep"/>
</dbReference>
<dbReference type="OrthoDB" id="9806486at2"/>
<comment type="function">
    <text evidence="7">Topoisomerase IV is essential for chromosome segregation. It relaxes supercoiled DNA. Performs the decatenation events required during the replication of a circular DNA molecule.</text>
</comment>
<keyword evidence="5 7" id="KW-0472">Membrane</keyword>
<dbReference type="GO" id="GO:0005524">
    <property type="term" value="F:ATP binding"/>
    <property type="evidence" value="ECO:0007669"/>
    <property type="project" value="InterPro"/>
</dbReference>
<dbReference type="GO" id="GO:0003677">
    <property type="term" value="F:DNA binding"/>
    <property type="evidence" value="ECO:0007669"/>
    <property type="project" value="UniProtKB-UniRule"/>
</dbReference>
<evidence type="ECO:0000259" key="9">
    <source>
        <dbReference type="PROSITE" id="PS52040"/>
    </source>
</evidence>
<dbReference type="GO" id="GO:0003918">
    <property type="term" value="F:DNA topoisomerase type II (double strand cut, ATP-hydrolyzing) activity"/>
    <property type="evidence" value="ECO:0007669"/>
    <property type="project" value="UniProtKB-UniRule"/>
</dbReference>
<feature type="site" description="Interaction with DNA" evidence="7">
    <location>
        <position position="52"/>
    </location>
</feature>
<dbReference type="InterPro" id="IPR013757">
    <property type="entry name" value="Topo_IIA_A_a_sf"/>
</dbReference>
<dbReference type="GO" id="GO:0009330">
    <property type="term" value="C:DNA topoisomerase type II (double strand cut, ATP-hydrolyzing) complex"/>
    <property type="evidence" value="ECO:0007669"/>
    <property type="project" value="UniProtKB-ARBA"/>
</dbReference>
<dbReference type="InterPro" id="IPR013760">
    <property type="entry name" value="Topo_IIA-like_dom_sf"/>
</dbReference>
<dbReference type="Gene3D" id="2.120.10.90">
    <property type="entry name" value="DNA gyrase/topoisomerase IV, subunit A, C-terminal"/>
    <property type="match status" value="1"/>
</dbReference>
<evidence type="ECO:0000256" key="1">
    <source>
        <dbReference type="ARBA" id="ARBA00000185"/>
    </source>
</evidence>
<comment type="catalytic activity">
    <reaction evidence="1 7 8">
        <text>ATP-dependent breakage, passage and rejoining of double-stranded DNA.</text>
        <dbReference type="EC" id="5.6.2.2"/>
    </reaction>
</comment>
<comment type="subcellular location">
    <subcellularLocation>
        <location evidence="7">Cell membrane</location>
        <topology evidence="7">Peripheral membrane protein</topology>
    </subcellularLocation>
</comment>
<dbReference type="GO" id="GO:0005694">
    <property type="term" value="C:chromosome"/>
    <property type="evidence" value="ECO:0007669"/>
    <property type="project" value="InterPro"/>
</dbReference>
<dbReference type="SUPFAM" id="SSF101904">
    <property type="entry name" value="GyrA/ParC C-terminal domain-like"/>
    <property type="match status" value="1"/>
</dbReference>
<feature type="site" description="Interaction with DNA" evidence="7">
    <location>
        <position position="88"/>
    </location>
</feature>
<dbReference type="PhylomeDB" id="A0A0H3C8F5"/>
<dbReference type="GO" id="GO:0005737">
    <property type="term" value="C:cytoplasm"/>
    <property type="evidence" value="ECO:0007669"/>
    <property type="project" value="TreeGrafter"/>
</dbReference>
<feature type="domain" description="Topo IIA-type catalytic" evidence="9">
    <location>
        <begin position="44"/>
        <end position="516"/>
    </location>
</feature>
<evidence type="ECO:0000256" key="6">
    <source>
        <dbReference type="ARBA" id="ARBA00023235"/>
    </source>
</evidence>
<dbReference type="HAMAP" id="MF_00936">
    <property type="entry name" value="ParC_type1"/>
    <property type="match status" value="1"/>
</dbReference>
<dbReference type="AlphaFoldDB" id="A0A0H3C8F5"/>
<organism evidence="10 11">
    <name type="scientific">Caulobacter vibrioides (strain NA1000 / CB15N)</name>
    <name type="common">Caulobacter crescentus</name>
    <dbReference type="NCBI Taxonomy" id="565050"/>
    <lineage>
        <taxon>Bacteria</taxon>
        <taxon>Pseudomonadati</taxon>
        <taxon>Pseudomonadota</taxon>
        <taxon>Alphaproteobacteria</taxon>
        <taxon>Caulobacterales</taxon>
        <taxon>Caulobacteraceae</taxon>
        <taxon>Caulobacter</taxon>
    </lineage>
</organism>
<dbReference type="NCBIfam" id="NF004044">
    <property type="entry name" value="PRK05561.1"/>
    <property type="match status" value="1"/>
</dbReference>
<dbReference type="SMART" id="SM00434">
    <property type="entry name" value="TOP4c"/>
    <property type="match status" value="1"/>
</dbReference>
<dbReference type="SMR" id="A0A0H3C8F5"/>
<dbReference type="InterPro" id="IPR050220">
    <property type="entry name" value="Type_II_DNA_Topoisomerases"/>
</dbReference>
<evidence type="ECO:0000256" key="7">
    <source>
        <dbReference type="HAMAP-Rule" id="MF_00936"/>
    </source>
</evidence>
<dbReference type="PANTHER" id="PTHR43493:SF1">
    <property type="entry name" value="DNA TOPOISOMERASE 4 SUBUNIT A"/>
    <property type="match status" value="1"/>
</dbReference>
<dbReference type="GO" id="GO:0006265">
    <property type="term" value="P:DNA topological change"/>
    <property type="evidence" value="ECO:0007669"/>
    <property type="project" value="UniProtKB-UniRule"/>
</dbReference>
<evidence type="ECO:0000313" key="11">
    <source>
        <dbReference type="Proteomes" id="UP000001364"/>
    </source>
</evidence>
<protein>
    <recommendedName>
        <fullName evidence="7">DNA topoisomerase 4 subunit A</fullName>
        <ecNumber evidence="7">5.6.2.2</ecNumber>
    </recommendedName>
    <alternativeName>
        <fullName evidence="7">Topoisomerase IV subunit A</fullName>
    </alternativeName>
</protein>
<dbReference type="InterPro" id="IPR002205">
    <property type="entry name" value="Topo_IIA_dom_A"/>
</dbReference>
<dbReference type="PROSITE" id="PS52040">
    <property type="entry name" value="TOPO_IIA"/>
    <property type="match status" value="1"/>
</dbReference>